<reference evidence="2" key="1">
    <citation type="submission" date="2021-02" db="EMBL/GenBank/DDBJ databases">
        <title>Rhodobacter shimadae sp. nov., an aerobic anoxygenic phototrophic bacterium isolated from a hot spring.</title>
        <authorList>
            <person name="Muramatsu S."/>
            <person name="Haruta S."/>
            <person name="Hirose S."/>
            <person name="Hanada S."/>
        </authorList>
    </citation>
    <scope>NUCLEOTIDE SEQUENCE</scope>
    <source>
        <strain evidence="2">N10</strain>
    </source>
</reference>
<dbReference type="InterPro" id="IPR007801">
    <property type="entry name" value="MbnB/TglH/ChrH"/>
</dbReference>
<dbReference type="PANTHER" id="PTHR42194:SF1">
    <property type="entry name" value="UPF0276 PROTEIN HI_1600"/>
    <property type="match status" value="1"/>
</dbReference>
<keyword evidence="3" id="KW-1185">Reference proteome</keyword>
<name>A0A8G0ZU83_9RHOB</name>
<comment type="similarity">
    <text evidence="1">Belongs to the UPF0276 family.</text>
</comment>
<dbReference type="RefSeq" id="WP_220661092.1">
    <property type="nucleotide sequence ID" value="NZ_CP069370.1"/>
</dbReference>
<proteinExistence type="inferred from homology"/>
<dbReference type="NCBIfam" id="NF003818">
    <property type="entry name" value="PRK05409.1"/>
    <property type="match status" value="1"/>
</dbReference>
<evidence type="ECO:0000313" key="2">
    <source>
        <dbReference type="EMBL" id="QYZ68872.1"/>
    </source>
</evidence>
<organism evidence="2 3">
    <name type="scientific">Neotabrizicola shimadae</name>
    <dbReference type="NCBI Taxonomy" id="2807096"/>
    <lineage>
        <taxon>Bacteria</taxon>
        <taxon>Pseudomonadati</taxon>
        <taxon>Pseudomonadota</taxon>
        <taxon>Alphaproteobacteria</taxon>
        <taxon>Rhodobacterales</taxon>
        <taxon>Paracoccaceae</taxon>
        <taxon>Neotabrizicola</taxon>
    </lineage>
</organism>
<dbReference type="AlphaFoldDB" id="A0A8G0ZU83"/>
<dbReference type="SUPFAM" id="SSF51658">
    <property type="entry name" value="Xylose isomerase-like"/>
    <property type="match status" value="1"/>
</dbReference>
<dbReference type="PANTHER" id="PTHR42194">
    <property type="entry name" value="UPF0276 PROTEIN HI_1600"/>
    <property type="match status" value="1"/>
</dbReference>
<gene>
    <name evidence="2" type="ORF">JO391_14030</name>
</gene>
<dbReference type="KEGG" id="nsm:JO391_14030"/>
<dbReference type="EMBL" id="CP069370">
    <property type="protein sequence ID" value="QYZ68872.1"/>
    <property type="molecule type" value="Genomic_DNA"/>
</dbReference>
<evidence type="ECO:0000256" key="1">
    <source>
        <dbReference type="HAMAP-Rule" id="MF_00697"/>
    </source>
</evidence>
<evidence type="ECO:0000313" key="3">
    <source>
        <dbReference type="Proteomes" id="UP000826300"/>
    </source>
</evidence>
<dbReference type="Pfam" id="PF05114">
    <property type="entry name" value="MbnB_TglH_ChrH"/>
    <property type="match status" value="1"/>
</dbReference>
<accession>A0A8G0ZU83</accession>
<protein>
    <recommendedName>
        <fullName evidence="1">UPF0276 protein JO391_14030</fullName>
    </recommendedName>
</protein>
<dbReference type="Proteomes" id="UP000826300">
    <property type="component" value="Chromosome"/>
</dbReference>
<sequence>MPLPASPGLGFKPEHFSDILRLSPALGFFEIHAENYMGEGGPPHRMLGRLRQDYALSLHGVGLSIGGPGRLDRDHLARLKALVARYEPDSFSEHLAWSSHGGDYLNDLLPLPYTAETLQAVCDHVDEVQAVLGRRMLLENPSTYVLFEQSTLEETEFLAAVVRRTGCGLLLDVNNVFVSATNHRMDARAYLAGFPVAAVGEIHLGGHAEEMLPSGPLLIDDHARPVADPVWALFAEALALTGPQPVLIEWDNDVPEFPVLLAEADRAARVMADAGGLRLAS</sequence>
<dbReference type="Gene3D" id="3.20.20.150">
    <property type="entry name" value="Divalent-metal-dependent TIM barrel enzymes"/>
    <property type="match status" value="1"/>
</dbReference>
<dbReference type="InterPro" id="IPR036237">
    <property type="entry name" value="Xyl_isomerase-like_sf"/>
</dbReference>
<dbReference type="HAMAP" id="MF_00697">
    <property type="entry name" value="UPF0276"/>
    <property type="match status" value="1"/>
</dbReference>